<keyword evidence="1" id="KW-0812">Transmembrane</keyword>
<feature type="transmembrane region" description="Helical" evidence="1">
    <location>
        <begin position="99"/>
        <end position="120"/>
    </location>
</feature>
<keyword evidence="1" id="KW-0472">Membrane</keyword>
<name>A0A495DCL7_9PROT</name>
<dbReference type="OrthoDB" id="7353197at2"/>
<feature type="domain" description="DUF2157" evidence="2">
    <location>
        <begin position="12"/>
        <end position="151"/>
    </location>
</feature>
<feature type="transmembrane region" description="Helical" evidence="1">
    <location>
        <begin position="71"/>
        <end position="92"/>
    </location>
</feature>
<dbReference type="Pfam" id="PF09925">
    <property type="entry name" value="DUF2157"/>
    <property type="match status" value="1"/>
</dbReference>
<feature type="transmembrane region" description="Helical" evidence="1">
    <location>
        <begin position="126"/>
        <end position="144"/>
    </location>
</feature>
<reference evidence="3 4" key="1">
    <citation type="submission" date="2018-10" db="EMBL/GenBank/DDBJ databases">
        <title>Genomic Encyclopedia of Type Strains, Phase IV (KMG-IV): sequencing the most valuable type-strain genomes for metagenomic binning, comparative biology and taxonomic classification.</title>
        <authorList>
            <person name="Goeker M."/>
        </authorList>
    </citation>
    <scope>NUCLEOTIDE SEQUENCE [LARGE SCALE GENOMIC DNA]</scope>
    <source>
        <strain evidence="3 4">DSM 4734</strain>
    </source>
</reference>
<evidence type="ECO:0000259" key="2">
    <source>
        <dbReference type="Pfam" id="PF09925"/>
    </source>
</evidence>
<evidence type="ECO:0000313" key="3">
    <source>
        <dbReference type="EMBL" id="RKR00003.1"/>
    </source>
</evidence>
<accession>A0A495DCL7</accession>
<keyword evidence="1" id="KW-1133">Transmembrane helix</keyword>
<sequence>MGYRHRLTRDLDRWIAAGLIETDNRDAILDTVGPRIGGATALGALTVLGAVLLGLSALSFVGANWEAIPRLARFGVLLAALWASLLGSGLAFQRQAPRLGHALAVLGLALFGAAILLTAQTFNMTAFRNTAVLIWAVAGGGLAWQLGSRPVLILATGLGALWAGLEAANPFVDGAIWLYLPVATASAVLATRLRSTASMHLVALALVLLIAHALYLWQAAHPTGHLALQSAATLVFGTVALAAASLRDRKLAGAGVIAGWMTVVTLLAAFLVQIPLGGHAADRELVTGAYAMIAAPAMIAIALLILWRRLTGALRNWDAASLVAVGLAIAALPLIAEAADGSILLRMGVGALLYAAFTALILIGERHNSLMARVCGVSGFVLQTLYIYAQTFEGLLDTALFFFVGGLILFAASFALWRLRRGKADATGGDA</sequence>
<protein>
    <submittedName>
        <fullName evidence="3">Putative membrane protein</fullName>
    </submittedName>
</protein>
<feature type="transmembrane region" description="Helical" evidence="1">
    <location>
        <begin position="342"/>
        <end position="363"/>
    </location>
</feature>
<comment type="caution">
    <text evidence="3">The sequence shown here is derived from an EMBL/GenBank/DDBJ whole genome shotgun (WGS) entry which is preliminary data.</text>
</comment>
<feature type="transmembrane region" description="Helical" evidence="1">
    <location>
        <begin position="226"/>
        <end position="244"/>
    </location>
</feature>
<feature type="transmembrane region" description="Helical" evidence="1">
    <location>
        <begin position="395"/>
        <end position="417"/>
    </location>
</feature>
<organism evidence="3 4">
    <name type="scientific">Maricaulis maris</name>
    <dbReference type="NCBI Taxonomy" id="74318"/>
    <lineage>
        <taxon>Bacteria</taxon>
        <taxon>Pseudomonadati</taxon>
        <taxon>Pseudomonadota</taxon>
        <taxon>Alphaproteobacteria</taxon>
        <taxon>Maricaulales</taxon>
        <taxon>Maricaulaceae</taxon>
        <taxon>Maricaulis</taxon>
    </lineage>
</organism>
<dbReference type="RefSeq" id="WP_121210416.1">
    <property type="nucleotide sequence ID" value="NZ_RBIM01000003.1"/>
</dbReference>
<feature type="transmembrane region" description="Helical" evidence="1">
    <location>
        <begin position="370"/>
        <end position="389"/>
    </location>
</feature>
<feature type="transmembrane region" description="Helical" evidence="1">
    <location>
        <begin position="288"/>
        <end position="307"/>
    </location>
</feature>
<feature type="transmembrane region" description="Helical" evidence="1">
    <location>
        <begin position="42"/>
        <end position="65"/>
    </location>
</feature>
<dbReference type="Proteomes" id="UP000273675">
    <property type="component" value="Unassembled WGS sequence"/>
</dbReference>
<proteinExistence type="predicted"/>
<feature type="transmembrane region" description="Helical" evidence="1">
    <location>
        <begin position="200"/>
        <end position="220"/>
    </location>
</feature>
<gene>
    <name evidence="3" type="ORF">C7435_1200</name>
</gene>
<feature type="transmembrane region" description="Helical" evidence="1">
    <location>
        <begin position="319"/>
        <end position="336"/>
    </location>
</feature>
<feature type="transmembrane region" description="Helical" evidence="1">
    <location>
        <begin position="174"/>
        <end position="193"/>
    </location>
</feature>
<dbReference type="EMBL" id="RBIM01000003">
    <property type="protein sequence ID" value="RKR00003.1"/>
    <property type="molecule type" value="Genomic_DNA"/>
</dbReference>
<evidence type="ECO:0000256" key="1">
    <source>
        <dbReference type="SAM" id="Phobius"/>
    </source>
</evidence>
<evidence type="ECO:0000313" key="4">
    <source>
        <dbReference type="Proteomes" id="UP000273675"/>
    </source>
</evidence>
<dbReference type="AlphaFoldDB" id="A0A495DCL7"/>
<dbReference type="InterPro" id="IPR018677">
    <property type="entry name" value="DUF2157"/>
</dbReference>
<feature type="transmembrane region" description="Helical" evidence="1">
    <location>
        <begin position="251"/>
        <end position="276"/>
    </location>
</feature>